<organism evidence="6 7">
    <name type="scientific">Methanoculleus receptaculi</name>
    <dbReference type="NCBI Taxonomy" id="394967"/>
    <lineage>
        <taxon>Archaea</taxon>
        <taxon>Methanobacteriati</taxon>
        <taxon>Methanobacteriota</taxon>
        <taxon>Stenosarchaea group</taxon>
        <taxon>Methanomicrobia</taxon>
        <taxon>Methanomicrobiales</taxon>
        <taxon>Methanomicrobiaceae</taxon>
        <taxon>Methanoculleus</taxon>
    </lineage>
</organism>
<name>A0AAX4FTL2_9EURY</name>
<dbReference type="CDD" id="cd00090">
    <property type="entry name" value="HTH_ARSR"/>
    <property type="match status" value="1"/>
</dbReference>
<dbReference type="EMBL" id="CP137642">
    <property type="protein sequence ID" value="WOX57261.1"/>
    <property type="molecule type" value="Genomic_DNA"/>
</dbReference>
<evidence type="ECO:0000259" key="5">
    <source>
        <dbReference type="SMART" id="SM00418"/>
    </source>
</evidence>
<keyword evidence="4" id="KW-0472">Membrane</keyword>
<dbReference type="InterPro" id="IPR001845">
    <property type="entry name" value="HTH_ArsR_DNA-bd_dom"/>
</dbReference>
<dbReference type="PANTHER" id="PTHR43132">
    <property type="entry name" value="ARSENICAL RESISTANCE OPERON REPRESSOR ARSR-RELATED"/>
    <property type="match status" value="1"/>
</dbReference>
<dbReference type="SUPFAM" id="SSF46785">
    <property type="entry name" value="Winged helix' DNA-binding domain"/>
    <property type="match status" value="1"/>
</dbReference>
<protein>
    <submittedName>
        <fullName evidence="6">Helix-turn-helix domain-containing protein</fullName>
    </submittedName>
</protein>
<keyword evidence="4" id="KW-1133">Transmembrane helix</keyword>
<dbReference type="Proteomes" id="UP001305652">
    <property type="component" value="Chromosome"/>
</dbReference>
<evidence type="ECO:0000256" key="3">
    <source>
        <dbReference type="ARBA" id="ARBA00023163"/>
    </source>
</evidence>
<evidence type="ECO:0000256" key="4">
    <source>
        <dbReference type="SAM" id="Phobius"/>
    </source>
</evidence>
<keyword evidence="4" id="KW-0812">Transmembrane</keyword>
<dbReference type="Gene3D" id="1.10.10.10">
    <property type="entry name" value="Winged helix-like DNA-binding domain superfamily/Winged helix DNA-binding domain"/>
    <property type="match status" value="1"/>
</dbReference>
<keyword evidence="7" id="KW-1185">Reference proteome</keyword>
<dbReference type="GO" id="GO:0003677">
    <property type="term" value="F:DNA binding"/>
    <property type="evidence" value="ECO:0007669"/>
    <property type="project" value="UniProtKB-KW"/>
</dbReference>
<dbReference type="InterPro" id="IPR051011">
    <property type="entry name" value="Metal_resp_trans_reg"/>
</dbReference>
<dbReference type="RefSeq" id="WP_318620790.1">
    <property type="nucleotide sequence ID" value="NZ_CP137642.1"/>
</dbReference>
<dbReference type="Pfam" id="PF12840">
    <property type="entry name" value="HTH_20"/>
    <property type="match status" value="1"/>
</dbReference>
<dbReference type="SMART" id="SM00418">
    <property type="entry name" value="HTH_ARSR"/>
    <property type="match status" value="1"/>
</dbReference>
<evidence type="ECO:0000313" key="6">
    <source>
        <dbReference type="EMBL" id="WOX57261.1"/>
    </source>
</evidence>
<dbReference type="InterPro" id="IPR011991">
    <property type="entry name" value="ArsR-like_HTH"/>
</dbReference>
<gene>
    <name evidence="6" type="ORF">R6Y96_08110</name>
</gene>
<dbReference type="KEGG" id="mrc:R6Y96_08110"/>
<feature type="domain" description="HTH arsR-type" evidence="5">
    <location>
        <begin position="17"/>
        <end position="100"/>
    </location>
</feature>
<dbReference type="GO" id="GO:0003700">
    <property type="term" value="F:DNA-binding transcription factor activity"/>
    <property type="evidence" value="ECO:0007669"/>
    <property type="project" value="InterPro"/>
</dbReference>
<reference evidence="6 7" key="1">
    <citation type="submission" date="2023-10" db="EMBL/GenBank/DDBJ databases">
        <title>The complete genome sequence of Methanoculleus receptaculi DSM 18860.</title>
        <authorList>
            <person name="Lai S.-J."/>
            <person name="You Y.-T."/>
            <person name="Chen S.-C."/>
        </authorList>
    </citation>
    <scope>NUCLEOTIDE SEQUENCE [LARGE SCALE GENOMIC DNA]</scope>
    <source>
        <strain evidence="6 7">DSM 18860</strain>
    </source>
</reference>
<feature type="transmembrane region" description="Helical" evidence="4">
    <location>
        <begin position="111"/>
        <end position="130"/>
    </location>
</feature>
<feature type="transmembrane region" description="Helical" evidence="4">
    <location>
        <begin position="168"/>
        <end position="192"/>
    </location>
</feature>
<sequence>MANEVVVLQPGDERAQKIARAMASQTANAIIQAFSSGPMTSSEAARKMKIPITTATYHIDNLLEAGLLEVVDTRWSEKGREVKVYGLTDQVLIIAPPVSDLRSVLKKYTMLFALIVLATLGLRVFLPAVLPPSWDAEPLLQRAGTGEKVSTFGVPGVETAGAPPVHDLVMGFFFGACVVLLALLVYEVFYWWRTSRRYHERLESERDQSDETR</sequence>
<keyword evidence="1" id="KW-0805">Transcription regulation</keyword>
<keyword evidence="2" id="KW-0238">DNA-binding</keyword>
<evidence type="ECO:0000256" key="1">
    <source>
        <dbReference type="ARBA" id="ARBA00023015"/>
    </source>
</evidence>
<evidence type="ECO:0000256" key="2">
    <source>
        <dbReference type="ARBA" id="ARBA00023125"/>
    </source>
</evidence>
<proteinExistence type="predicted"/>
<dbReference type="PANTHER" id="PTHR43132:SF2">
    <property type="entry name" value="ARSENICAL RESISTANCE OPERON REPRESSOR ARSR-RELATED"/>
    <property type="match status" value="1"/>
</dbReference>
<keyword evidence="3" id="KW-0804">Transcription</keyword>
<dbReference type="InterPro" id="IPR036388">
    <property type="entry name" value="WH-like_DNA-bd_sf"/>
</dbReference>
<accession>A0AAX4FTL2</accession>
<dbReference type="AlphaFoldDB" id="A0AAX4FTL2"/>
<dbReference type="GeneID" id="85733113"/>
<evidence type="ECO:0000313" key="7">
    <source>
        <dbReference type="Proteomes" id="UP001305652"/>
    </source>
</evidence>
<dbReference type="InterPro" id="IPR036390">
    <property type="entry name" value="WH_DNA-bd_sf"/>
</dbReference>